<dbReference type="Pfam" id="PF04199">
    <property type="entry name" value="Cyclase"/>
    <property type="match status" value="1"/>
</dbReference>
<organism evidence="2 3">
    <name type="scientific">Halococcoides cellulosivorans</name>
    <dbReference type="NCBI Taxonomy" id="1679096"/>
    <lineage>
        <taxon>Archaea</taxon>
        <taxon>Methanobacteriati</taxon>
        <taxon>Methanobacteriota</taxon>
        <taxon>Stenosarchaea group</taxon>
        <taxon>Halobacteria</taxon>
        <taxon>Halobacteriales</taxon>
        <taxon>Haloarculaceae</taxon>
        <taxon>Halococcoides</taxon>
    </lineage>
</organism>
<dbReference type="PANTHER" id="PTHR31118">
    <property type="entry name" value="CYCLASE-LIKE PROTEIN 2"/>
    <property type="match status" value="1"/>
</dbReference>
<dbReference type="Gene3D" id="3.50.30.50">
    <property type="entry name" value="Putative cyclase"/>
    <property type="match status" value="1"/>
</dbReference>
<feature type="region of interest" description="Disordered" evidence="1">
    <location>
        <begin position="1"/>
        <end position="20"/>
    </location>
</feature>
<gene>
    <name evidence="2" type="ORF">HARCEL1_13060</name>
</gene>
<proteinExistence type="predicted"/>
<name>A0A2R4X4M0_9EURY</name>
<keyword evidence="3" id="KW-1185">Reference proteome</keyword>
<feature type="region of interest" description="Disordered" evidence="1">
    <location>
        <begin position="147"/>
        <end position="179"/>
    </location>
</feature>
<sequence length="231" mass="24102">MVHDLSHPVVDGMPTYPGDPPVSTDAVATHATDGYRLARLSCGTHAGTHIDAPAHILPDGRTLDEFDVSAFVRVCRRVDCRDLGPRAAITADRLPDLDALDDAVDCLAVWTGWDTHWGTPAYRDHPHLVPAAAERIADAGLAVALDTAGPDPTPPVDGAPADTASVADASSETTADGDANWPAHRAILGAGEPIVENLRNLGAVGTTFELRALPLRLDGGGSPVRAVGVER</sequence>
<dbReference type="PANTHER" id="PTHR31118:SF32">
    <property type="entry name" value="KYNURENINE FORMAMIDASE"/>
    <property type="match status" value="1"/>
</dbReference>
<evidence type="ECO:0000313" key="3">
    <source>
        <dbReference type="Proteomes" id="UP000244727"/>
    </source>
</evidence>
<dbReference type="InterPro" id="IPR007325">
    <property type="entry name" value="KFase/CYL"/>
</dbReference>
<dbReference type="InterPro" id="IPR037175">
    <property type="entry name" value="KFase_sf"/>
</dbReference>
<dbReference type="KEGG" id="harc:HARCEL1_13060"/>
<reference evidence="2 3" key="1">
    <citation type="submission" date="2018-04" db="EMBL/GenBank/DDBJ databases">
        <title>Halococcoides cellulosivorans gen. nov., sp. nov., an extremely halophilic cellulose-utilizing haloarchaeon from hypersaline lakes.</title>
        <authorList>
            <person name="Sorokin D.Y."/>
            <person name="Toshchakov S.V."/>
            <person name="Samarov N.I."/>
            <person name="Korzhenkov A."/>
            <person name="Kublanov I.V."/>
        </authorList>
    </citation>
    <scope>NUCLEOTIDE SEQUENCE [LARGE SCALE GENOMIC DNA]</scope>
    <source>
        <strain evidence="2 3">HArcel1</strain>
    </source>
</reference>
<evidence type="ECO:0000256" key="1">
    <source>
        <dbReference type="SAM" id="MobiDB-lite"/>
    </source>
</evidence>
<dbReference type="EMBL" id="CP028858">
    <property type="protein sequence ID" value="AWB28742.1"/>
    <property type="molecule type" value="Genomic_DNA"/>
</dbReference>
<dbReference type="SUPFAM" id="SSF102198">
    <property type="entry name" value="Putative cyclase"/>
    <property type="match status" value="1"/>
</dbReference>
<protein>
    <submittedName>
        <fullName evidence="2">Cyclase</fullName>
    </submittedName>
</protein>
<dbReference type="Proteomes" id="UP000244727">
    <property type="component" value="Chromosome"/>
</dbReference>
<accession>A0A2R4X4M0</accession>
<dbReference type="GO" id="GO:0019441">
    <property type="term" value="P:L-tryptophan catabolic process to kynurenine"/>
    <property type="evidence" value="ECO:0007669"/>
    <property type="project" value="InterPro"/>
</dbReference>
<dbReference type="GO" id="GO:0004061">
    <property type="term" value="F:arylformamidase activity"/>
    <property type="evidence" value="ECO:0007669"/>
    <property type="project" value="InterPro"/>
</dbReference>
<dbReference type="AlphaFoldDB" id="A0A2R4X4M0"/>
<evidence type="ECO:0000313" key="2">
    <source>
        <dbReference type="EMBL" id="AWB28742.1"/>
    </source>
</evidence>